<dbReference type="GO" id="GO:0005737">
    <property type="term" value="C:cytoplasm"/>
    <property type="evidence" value="ECO:0007669"/>
    <property type="project" value="TreeGrafter"/>
</dbReference>
<dbReference type="HOGENOM" id="CLU_003468_5_3_4"/>
<dbReference type="PANTHER" id="PTHR30001">
    <property type="entry name" value="RIBONUCLEASE"/>
    <property type="match status" value="1"/>
</dbReference>
<evidence type="ECO:0000256" key="5">
    <source>
        <dbReference type="ARBA" id="ARBA00022884"/>
    </source>
</evidence>
<keyword evidence="5" id="KW-0694">RNA-binding</keyword>
<organism evidence="7 8">
    <name type="scientific">Candidatus Kinetoplastidibacterium desouzai TCC079E</name>
    <dbReference type="NCBI Taxonomy" id="1208919"/>
    <lineage>
        <taxon>Bacteria</taxon>
        <taxon>Pseudomonadati</taxon>
        <taxon>Pseudomonadota</taxon>
        <taxon>Betaproteobacteria</taxon>
        <taxon>Candidatus Kinetoplastidibacterium</taxon>
    </lineage>
</organism>
<dbReference type="InterPro" id="IPR004659">
    <property type="entry name" value="RNase_E/G"/>
</dbReference>
<dbReference type="InterPro" id="IPR019307">
    <property type="entry name" value="RNA-bd_AU-1/RNase_E/G"/>
</dbReference>
<evidence type="ECO:0000259" key="6">
    <source>
        <dbReference type="PROSITE" id="PS50126"/>
    </source>
</evidence>
<dbReference type="GO" id="GO:0004540">
    <property type="term" value="F:RNA nuclease activity"/>
    <property type="evidence" value="ECO:0007669"/>
    <property type="project" value="InterPro"/>
</dbReference>
<comment type="cofactor">
    <cofactor evidence="1">
        <name>Mg(2+)</name>
        <dbReference type="ChEBI" id="CHEBI:18420"/>
    </cofactor>
</comment>
<dbReference type="PANTHER" id="PTHR30001:SF0">
    <property type="entry name" value="RIBONUCLEASE G"/>
    <property type="match status" value="1"/>
</dbReference>
<keyword evidence="4" id="KW-0460">Magnesium</keyword>
<dbReference type="Proteomes" id="UP000011547">
    <property type="component" value="Chromosome"/>
</dbReference>
<dbReference type="GO" id="GO:0046872">
    <property type="term" value="F:metal ion binding"/>
    <property type="evidence" value="ECO:0007669"/>
    <property type="project" value="UniProtKB-KW"/>
</dbReference>
<dbReference type="PATRIC" id="fig|1208919.3.peg.192"/>
<dbReference type="NCBIfam" id="TIGR00757">
    <property type="entry name" value="RNaseEG"/>
    <property type="match status" value="1"/>
</dbReference>
<evidence type="ECO:0000256" key="3">
    <source>
        <dbReference type="ARBA" id="ARBA00022801"/>
    </source>
</evidence>
<evidence type="ECO:0000256" key="2">
    <source>
        <dbReference type="ARBA" id="ARBA00022723"/>
    </source>
</evidence>
<keyword evidence="8" id="KW-1185">Reference proteome</keyword>
<dbReference type="Pfam" id="PF10150">
    <property type="entry name" value="RNase_E_G"/>
    <property type="match status" value="1"/>
</dbReference>
<accession>M1LU00</accession>
<dbReference type="EMBL" id="CP003803">
    <property type="protein sequence ID" value="AGF46754.1"/>
    <property type="molecule type" value="Genomic_DNA"/>
</dbReference>
<evidence type="ECO:0000313" key="7">
    <source>
        <dbReference type="EMBL" id="AGF46754.1"/>
    </source>
</evidence>
<dbReference type="STRING" id="1208919.CDSE_0433"/>
<reference evidence="7 8" key="1">
    <citation type="journal article" date="2013" name="Genome Biol. Evol.">
        <title>Genome evolution and phylogenomic analysis of candidatus kinetoplastibacterium, the betaproteobacterial endosymbionts of strigomonas and angomonas.</title>
        <authorList>
            <person name="Alves J.M."/>
            <person name="Serrano M.G."/>
            <person name="Maia da Silva F."/>
            <person name="Voegtly L.J."/>
            <person name="Matveyev A.V."/>
            <person name="Teixeira M.M."/>
            <person name="Camargo E.P."/>
            <person name="Buck G.A."/>
        </authorList>
    </citation>
    <scope>NUCLEOTIDE SEQUENCE [LARGE SCALE GENOMIC DNA]</scope>
    <source>
        <strain evidence="7 8">TCC079E</strain>
    </source>
</reference>
<dbReference type="Gene3D" id="3.40.1260.20">
    <property type="entry name" value="Ribonuclease E, catalytic domain"/>
    <property type="match status" value="1"/>
</dbReference>
<dbReference type="AlphaFoldDB" id="M1LU00"/>
<gene>
    <name evidence="7" type="ORF">CDSE_0433</name>
</gene>
<dbReference type="Gene3D" id="2.40.50.140">
    <property type="entry name" value="Nucleic acid-binding proteins"/>
    <property type="match status" value="1"/>
</dbReference>
<dbReference type="GO" id="GO:0003723">
    <property type="term" value="F:RNA binding"/>
    <property type="evidence" value="ECO:0007669"/>
    <property type="project" value="UniProtKB-KW"/>
</dbReference>
<dbReference type="InterPro" id="IPR012340">
    <property type="entry name" value="NA-bd_OB-fold"/>
</dbReference>
<evidence type="ECO:0000256" key="4">
    <source>
        <dbReference type="ARBA" id="ARBA00022842"/>
    </source>
</evidence>
<dbReference type="SMART" id="SM00316">
    <property type="entry name" value="S1"/>
    <property type="match status" value="1"/>
</dbReference>
<dbReference type="PROSITE" id="PS50126">
    <property type="entry name" value="S1"/>
    <property type="match status" value="1"/>
</dbReference>
<protein>
    <submittedName>
        <fullName evidence="7">Ribonuclease G</fullName>
        <ecNumber evidence="7">3.1.26.-</ecNumber>
    </submittedName>
</protein>
<dbReference type="OrthoDB" id="9804278at2"/>
<name>M1LU00_9PROT</name>
<dbReference type="GO" id="GO:0016787">
    <property type="term" value="F:hydrolase activity"/>
    <property type="evidence" value="ECO:0007669"/>
    <property type="project" value="UniProtKB-KW"/>
</dbReference>
<proteinExistence type="predicted"/>
<evidence type="ECO:0000256" key="1">
    <source>
        <dbReference type="ARBA" id="ARBA00001946"/>
    </source>
</evidence>
<dbReference type="RefSeq" id="WP_015396165.1">
    <property type="nucleotide sequence ID" value="NC_020294.1"/>
</dbReference>
<dbReference type="InterPro" id="IPR003029">
    <property type="entry name" value="S1_domain"/>
</dbReference>
<sequence>MPPSLINEDILINATNFETRVALLENGVVQELHIEHNIQQSMVGNIFLGKVLRILPGLQSAFVDIGLDRSAFIHVSDLRENRNEKSQTNTTIPIEKLIFAGQHILTQVIKDQIGTKGARLSTQLSIAGRILVYMPLDICHIGISQKIQNEEDREALKIKIQSLTTGQKGGFIARTQAENATNEDILIDLKYLNTLWNRIIASTKCHNAPSIIYQDLDLAQRVMRDIVTSNTKTIKIDSKQTTTKLIEWSKIFNPSIQHKIQYYGEERAIFEIANIDQEIDTALSKKVKLKSGGYLIIEQTEALTTIDVNTGGFIGGKNFKETIFKTNLEATNAIARQLRLRNLGGIIIIDFIDMDDQYHKNAVLNELKKSISKDRTKTTIGDFSKLGLIEMTRKRTRDSLISKLCEPCNVCNSNGMIKTTRTICYEILREILQESKQFNPKEFKIIASQKIIDMFLEENHHLSNLCDQIKKPVSLIVENRYNQEEYDIVLL</sequence>
<dbReference type="SUPFAM" id="SSF50249">
    <property type="entry name" value="Nucleic acid-binding proteins"/>
    <property type="match status" value="1"/>
</dbReference>
<dbReference type="EC" id="3.1.26.-" evidence="7"/>
<dbReference type="GO" id="GO:0006364">
    <property type="term" value="P:rRNA processing"/>
    <property type="evidence" value="ECO:0007669"/>
    <property type="project" value="TreeGrafter"/>
</dbReference>
<dbReference type="CDD" id="cd04453">
    <property type="entry name" value="S1_RNase_E"/>
    <property type="match status" value="1"/>
</dbReference>
<keyword evidence="3 7" id="KW-0378">Hydrolase</keyword>
<feature type="domain" description="S1 motif" evidence="6">
    <location>
        <begin position="44"/>
        <end position="123"/>
    </location>
</feature>
<evidence type="ECO:0000313" key="8">
    <source>
        <dbReference type="Proteomes" id="UP000011547"/>
    </source>
</evidence>
<dbReference type="KEGG" id="kde:CDSE_0433"/>
<dbReference type="eggNOG" id="COG1530">
    <property type="taxonomic scope" value="Bacteria"/>
</dbReference>
<keyword evidence="2" id="KW-0479">Metal-binding</keyword>